<evidence type="ECO:0000256" key="1">
    <source>
        <dbReference type="SAM" id="MobiDB-lite"/>
    </source>
</evidence>
<evidence type="ECO:0000313" key="3">
    <source>
        <dbReference type="Proteomes" id="UP000033699"/>
    </source>
</evidence>
<name>A0A0F2T6T8_STRR3</name>
<dbReference type="EMBL" id="JZKH01000149">
    <property type="protein sequence ID" value="KJS58035.1"/>
    <property type="molecule type" value="Genomic_DNA"/>
</dbReference>
<dbReference type="PATRIC" id="fig|359131.3.peg.1794"/>
<protein>
    <submittedName>
        <fullName evidence="2">Uncharacterized protein</fullName>
    </submittedName>
</protein>
<feature type="region of interest" description="Disordered" evidence="1">
    <location>
        <begin position="64"/>
        <end position="109"/>
    </location>
</feature>
<comment type="caution">
    <text evidence="2">The sequence shown here is derived from an EMBL/GenBank/DDBJ whole genome shotgun (WGS) entry which is preliminary data.</text>
</comment>
<evidence type="ECO:0000313" key="2">
    <source>
        <dbReference type="EMBL" id="KJS58035.1"/>
    </source>
</evidence>
<organism evidence="2 3">
    <name type="scientific">Streptomyces rubellomurinus (strain ATCC 31215)</name>
    <dbReference type="NCBI Taxonomy" id="359131"/>
    <lineage>
        <taxon>Bacteria</taxon>
        <taxon>Bacillati</taxon>
        <taxon>Actinomycetota</taxon>
        <taxon>Actinomycetes</taxon>
        <taxon>Kitasatosporales</taxon>
        <taxon>Streptomycetaceae</taxon>
        <taxon>Streptomyces</taxon>
    </lineage>
</organism>
<reference evidence="2 3" key="1">
    <citation type="submission" date="2015-02" db="EMBL/GenBank/DDBJ databases">
        <authorList>
            <person name="Ju K.-S."/>
            <person name="Doroghazi J.R."/>
            <person name="Metcalf W."/>
        </authorList>
    </citation>
    <scope>NUCLEOTIDE SEQUENCE [LARGE SCALE GENOMIC DNA]</scope>
    <source>
        <strain evidence="2 3">ATCC 31215</strain>
    </source>
</reference>
<keyword evidence="3" id="KW-1185">Reference proteome</keyword>
<sequence length="109" mass="11994">MEIPCSMFAIDAKLEYEGNTLALAFSGRIKERVDVDPNDPISSVKLRVIGFRMSAQADGMTVTLEQNDVDVDPKSRLRMSQSFPPNSSSAMSSHSPPASRRLQGEHRPS</sequence>
<proteinExistence type="predicted"/>
<accession>A0A0F2T6T8</accession>
<dbReference type="AlphaFoldDB" id="A0A0F2T6T8"/>
<gene>
    <name evidence="2" type="ORF">VM95_35915</name>
</gene>
<dbReference type="Proteomes" id="UP000033699">
    <property type="component" value="Unassembled WGS sequence"/>
</dbReference>
<feature type="compositionally biased region" description="Low complexity" evidence="1">
    <location>
        <begin position="80"/>
        <end position="99"/>
    </location>
</feature>